<evidence type="ECO:0000256" key="1">
    <source>
        <dbReference type="SAM" id="MobiDB-lite"/>
    </source>
</evidence>
<dbReference type="AlphaFoldDB" id="A0A0N5A4H8"/>
<dbReference type="WBParaSite" id="PTRK_0001657000.1">
    <property type="protein sequence ID" value="PTRK_0001657000.1"/>
    <property type="gene ID" value="PTRK_0001657000"/>
</dbReference>
<feature type="region of interest" description="Disordered" evidence="1">
    <location>
        <begin position="1"/>
        <end position="39"/>
    </location>
</feature>
<protein>
    <submittedName>
        <fullName evidence="3">WH2 domain-containing protein</fullName>
    </submittedName>
</protein>
<feature type="compositionally biased region" description="Pro residues" evidence="1">
    <location>
        <begin position="17"/>
        <end position="30"/>
    </location>
</feature>
<proteinExistence type="predicted"/>
<dbReference type="Proteomes" id="UP000038045">
    <property type="component" value="Unplaced"/>
</dbReference>
<sequence>MPNQKNPSAKKKENNAPAPPPPPPPPPPMPLNYKKSIKKVPEDLVEAPTLRGNPLSGEIVEQEKNKLTKQNGCCTLL</sequence>
<evidence type="ECO:0000313" key="3">
    <source>
        <dbReference type="WBParaSite" id="PTRK_0001657000.1"/>
    </source>
</evidence>
<evidence type="ECO:0000313" key="2">
    <source>
        <dbReference type="Proteomes" id="UP000038045"/>
    </source>
</evidence>
<keyword evidence="2" id="KW-1185">Reference proteome</keyword>
<accession>A0A0N5A4H8</accession>
<name>A0A0N5A4H8_PARTI</name>
<reference evidence="3" key="1">
    <citation type="submission" date="2017-02" db="UniProtKB">
        <authorList>
            <consortium name="WormBaseParasite"/>
        </authorList>
    </citation>
    <scope>IDENTIFICATION</scope>
</reference>
<organism evidence="2 3">
    <name type="scientific">Parastrongyloides trichosuri</name>
    <name type="common">Possum-specific nematode worm</name>
    <dbReference type="NCBI Taxonomy" id="131310"/>
    <lineage>
        <taxon>Eukaryota</taxon>
        <taxon>Metazoa</taxon>
        <taxon>Ecdysozoa</taxon>
        <taxon>Nematoda</taxon>
        <taxon>Chromadorea</taxon>
        <taxon>Rhabditida</taxon>
        <taxon>Tylenchina</taxon>
        <taxon>Panagrolaimomorpha</taxon>
        <taxon>Strongyloidoidea</taxon>
        <taxon>Strongyloididae</taxon>
        <taxon>Parastrongyloides</taxon>
    </lineage>
</organism>